<dbReference type="Pfam" id="PF00589">
    <property type="entry name" value="Phage_integrase"/>
    <property type="match status" value="1"/>
</dbReference>
<dbReference type="PROSITE" id="PS51898">
    <property type="entry name" value="TYR_RECOMBINASE"/>
    <property type="match status" value="1"/>
</dbReference>
<dbReference type="AlphaFoldDB" id="W4M0C3"/>
<dbReference type="GO" id="GO:0015074">
    <property type="term" value="P:DNA integration"/>
    <property type="evidence" value="ECO:0007669"/>
    <property type="project" value="InterPro"/>
</dbReference>
<gene>
    <name evidence="3" type="ORF">ETSY1_46640</name>
</gene>
<dbReference type="EMBL" id="AZHW01000020">
    <property type="protein sequence ID" value="ETX03625.1"/>
    <property type="molecule type" value="Genomic_DNA"/>
</dbReference>
<feature type="domain" description="Tyr recombinase" evidence="2">
    <location>
        <begin position="1"/>
        <end position="70"/>
    </location>
</feature>
<dbReference type="InterPro" id="IPR002104">
    <property type="entry name" value="Integrase_catalytic"/>
</dbReference>
<dbReference type="Proteomes" id="UP000019141">
    <property type="component" value="Unassembled WGS sequence"/>
</dbReference>
<proteinExistence type="predicted"/>
<dbReference type="HOGENOM" id="CLU_2664227_0_0_7"/>
<keyword evidence="4" id="KW-1185">Reference proteome</keyword>
<evidence type="ECO:0000259" key="2">
    <source>
        <dbReference type="PROSITE" id="PS51898"/>
    </source>
</evidence>
<dbReference type="Gene3D" id="1.10.443.10">
    <property type="entry name" value="Intergrase catalytic core"/>
    <property type="match status" value="1"/>
</dbReference>
<evidence type="ECO:0000256" key="1">
    <source>
        <dbReference type="ARBA" id="ARBA00023172"/>
    </source>
</evidence>
<protein>
    <recommendedName>
        <fullName evidence="2">Tyr recombinase domain-containing protein</fullName>
    </recommendedName>
</protein>
<accession>W4M0C3</accession>
<dbReference type="InterPro" id="IPR013762">
    <property type="entry name" value="Integrase-like_cat_sf"/>
</dbReference>
<dbReference type="InterPro" id="IPR011010">
    <property type="entry name" value="DNA_brk_join_enz"/>
</dbReference>
<dbReference type="GO" id="GO:0003677">
    <property type="term" value="F:DNA binding"/>
    <property type="evidence" value="ECO:0007669"/>
    <property type="project" value="InterPro"/>
</dbReference>
<reference evidence="3 4" key="1">
    <citation type="journal article" date="2014" name="Nature">
        <title>An environmental bacterial taxon with a large and distinct metabolic repertoire.</title>
        <authorList>
            <person name="Wilson M.C."/>
            <person name="Mori T."/>
            <person name="Ruckert C."/>
            <person name="Uria A.R."/>
            <person name="Helf M.J."/>
            <person name="Takada K."/>
            <person name="Gernert C."/>
            <person name="Steffens U.A."/>
            <person name="Heycke N."/>
            <person name="Schmitt S."/>
            <person name="Rinke C."/>
            <person name="Helfrich E.J."/>
            <person name="Brachmann A.O."/>
            <person name="Gurgui C."/>
            <person name="Wakimoto T."/>
            <person name="Kracht M."/>
            <person name="Crusemann M."/>
            <person name="Hentschel U."/>
            <person name="Abe I."/>
            <person name="Matsunaga S."/>
            <person name="Kalinowski J."/>
            <person name="Takeyama H."/>
            <person name="Piel J."/>
        </authorList>
    </citation>
    <scope>NUCLEOTIDE SEQUENCE [LARGE SCALE GENOMIC DNA]</scope>
    <source>
        <strain evidence="4">TSY1</strain>
        <plasmid evidence="3">pTSY</plasmid>
    </source>
</reference>
<name>W4M0C3_ENTF1</name>
<comment type="caution">
    <text evidence="3">The sequence shown here is derived from an EMBL/GenBank/DDBJ whole genome shotgun (WGS) entry which is preliminary data.</text>
</comment>
<evidence type="ECO:0000313" key="3">
    <source>
        <dbReference type="EMBL" id="ETX03625.1"/>
    </source>
</evidence>
<evidence type="ECO:0000313" key="4">
    <source>
        <dbReference type="Proteomes" id="UP000019141"/>
    </source>
</evidence>
<geneLocation type="plasmid" evidence="3">
    <name>pTSY</name>
</geneLocation>
<keyword evidence="3" id="KW-0614">Plasmid</keyword>
<keyword evidence="1" id="KW-0233">DNA recombination</keyword>
<dbReference type="GO" id="GO:0006310">
    <property type="term" value="P:DNA recombination"/>
    <property type="evidence" value="ECO:0007669"/>
    <property type="project" value="UniProtKB-KW"/>
</dbReference>
<sequence length="75" mass="8664">MQKYGKLSELPKEKLRFHALRHSIAVHLLDAGADVAFVQDRLGHANIQNTMVYMRYTIVTRDAQTRKLFSSHLII</sequence>
<organism evidence="3 4">
    <name type="scientific">Entotheonella factor</name>
    <dbReference type="NCBI Taxonomy" id="1429438"/>
    <lineage>
        <taxon>Bacteria</taxon>
        <taxon>Pseudomonadati</taxon>
        <taxon>Nitrospinota/Tectimicrobiota group</taxon>
        <taxon>Candidatus Tectimicrobiota</taxon>
        <taxon>Candidatus Entotheonellia</taxon>
        <taxon>Candidatus Entotheonellales</taxon>
        <taxon>Candidatus Entotheonellaceae</taxon>
        <taxon>Candidatus Entotheonella</taxon>
    </lineage>
</organism>
<dbReference type="SUPFAM" id="SSF56349">
    <property type="entry name" value="DNA breaking-rejoining enzymes"/>
    <property type="match status" value="1"/>
</dbReference>